<evidence type="ECO:0000256" key="1">
    <source>
        <dbReference type="RuleBase" id="RU362001"/>
    </source>
</evidence>
<keyword evidence="4" id="KW-1185">Reference proteome</keyword>
<organism evidence="3 4">
    <name type="scientific">Lentzea kristufekii</name>
    <dbReference type="NCBI Taxonomy" id="3095430"/>
    <lineage>
        <taxon>Bacteria</taxon>
        <taxon>Bacillati</taxon>
        <taxon>Actinomycetota</taxon>
        <taxon>Actinomycetes</taxon>
        <taxon>Pseudonocardiales</taxon>
        <taxon>Pseudonocardiaceae</taxon>
        <taxon>Lentzea</taxon>
    </lineage>
</organism>
<sequence length="98" mass="10343">MAGNNTTLTPAEIESCAQRHRTTSSSVTSQLTTVSGQISALSGSNKGAMINKLITVHQDWDSSMKKVVTNLDEMASTLSKAGRTLQTQDETNAGNTSV</sequence>
<protein>
    <recommendedName>
        <fullName evidence="1">ESAT-6-like protein</fullName>
    </recommendedName>
</protein>
<feature type="compositionally biased region" description="Low complexity" evidence="2">
    <location>
        <begin position="23"/>
        <end position="33"/>
    </location>
</feature>
<dbReference type="InterPro" id="IPR036689">
    <property type="entry name" value="ESAT-6-like_sf"/>
</dbReference>
<comment type="similarity">
    <text evidence="1">Belongs to the WXG100 family.</text>
</comment>
<feature type="region of interest" description="Disordered" evidence="2">
    <location>
        <begin position="1"/>
        <end position="33"/>
    </location>
</feature>
<comment type="caution">
    <text evidence="3">The sequence shown here is derived from an EMBL/GenBank/DDBJ whole genome shotgun (WGS) entry which is preliminary data.</text>
</comment>
<name>A0ABU4U6R3_9PSEU</name>
<reference evidence="3 4" key="2">
    <citation type="submission" date="2023-11" db="EMBL/GenBank/DDBJ databases">
        <authorList>
            <person name="Lara A.C."/>
            <person name="Chronakova A."/>
        </authorList>
    </citation>
    <scope>NUCLEOTIDE SEQUENCE [LARGE SCALE GENOMIC DNA]</scope>
    <source>
        <strain evidence="3 4">BCCO 10_0798</strain>
    </source>
</reference>
<evidence type="ECO:0000313" key="4">
    <source>
        <dbReference type="Proteomes" id="UP001271792"/>
    </source>
</evidence>
<dbReference type="InterPro" id="IPR010310">
    <property type="entry name" value="T7SS_ESAT-6-like"/>
</dbReference>
<gene>
    <name evidence="3" type="ORF">SK571_42810</name>
</gene>
<dbReference type="RefSeq" id="WP_319989827.1">
    <property type="nucleotide sequence ID" value="NZ_JAXAVV010000037.1"/>
</dbReference>
<evidence type="ECO:0000256" key="2">
    <source>
        <dbReference type="SAM" id="MobiDB-lite"/>
    </source>
</evidence>
<dbReference type="NCBIfam" id="TIGR03930">
    <property type="entry name" value="WXG100_ESAT6"/>
    <property type="match status" value="1"/>
</dbReference>
<proteinExistence type="inferred from homology"/>
<dbReference type="Pfam" id="PF06013">
    <property type="entry name" value="WXG100"/>
    <property type="match status" value="1"/>
</dbReference>
<dbReference type="Proteomes" id="UP001271792">
    <property type="component" value="Unassembled WGS sequence"/>
</dbReference>
<dbReference type="EMBL" id="JAXAVV010000037">
    <property type="protein sequence ID" value="MDX8056147.1"/>
    <property type="molecule type" value="Genomic_DNA"/>
</dbReference>
<evidence type="ECO:0000313" key="3">
    <source>
        <dbReference type="EMBL" id="MDX8056147.1"/>
    </source>
</evidence>
<accession>A0ABU4U6R3</accession>
<dbReference type="Gene3D" id="1.10.287.1060">
    <property type="entry name" value="ESAT-6-like"/>
    <property type="match status" value="1"/>
</dbReference>
<dbReference type="SUPFAM" id="SSF140453">
    <property type="entry name" value="EsxAB dimer-like"/>
    <property type="match status" value="1"/>
</dbReference>
<reference evidence="3 4" key="1">
    <citation type="submission" date="2023-11" db="EMBL/GenBank/DDBJ databases">
        <title>Lentzea sokolovensis, sp. nov., Lentzea kristufkii, sp. nov., and Lentzea miocenensis, sp. nov., rare actinobacteria from Sokolov Coal Basin, Miocene lacustrine sediment, Czech Republic.</title>
        <authorList>
            <person name="Lara A."/>
            <person name="Kotroba L."/>
            <person name="Nouioui I."/>
            <person name="Neumann-Schaal M."/>
            <person name="Mast Y."/>
            <person name="Chronakova A."/>
        </authorList>
    </citation>
    <scope>NUCLEOTIDE SEQUENCE [LARGE SCALE GENOMIC DNA]</scope>
    <source>
        <strain evidence="3 4">BCCO 10_0798</strain>
    </source>
</reference>